<name>A0AA88UDG4_9ASTE</name>
<protein>
    <submittedName>
        <fullName evidence="1">Uncharacterized protein</fullName>
    </submittedName>
</protein>
<dbReference type="EMBL" id="JAVXUO010001592">
    <property type="protein sequence ID" value="KAK2980774.1"/>
    <property type="molecule type" value="Genomic_DNA"/>
</dbReference>
<dbReference type="PANTHER" id="PTHR33115">
    <property type="entry name" value="ARM REPEAT SUPERFAMILY PROTEIN"/>
    <property type="match status" value="1"/>
</dbReference>
<dbReference type="Proteomes" id="UP001187471">
    <property type="component" value="Unassembled WGS sequence"/>
</dbReference>
<gene>
    <name evidence="1" type="ORF">RJ640_002983</name>
</gene>
<dbReference type="SUPFAM" id="SSF48371">
    <property type="entry name" value="ARM repeat"/>
    <property type="match status" value="1"/>
</dbReference>
<dbReference type="AlphaFoldDB" id="A0AA88UDG4"/>
<keyword evidence="2" id="KW-1185">Reference proteome</keyword>
<sequence>MHKKVLDEMNSECKLEPCDTVYIREFFYDAYSRCVNGSIYGAWRKNMVSFAMDRLASNVLCDQLCGAILLQKFVTNDNFAYATLQKVGITESVIARLGPMLDWQEVQAAAEILVKLAGPKYKPLQFAGIPGVMESISSLLFYSGSAAASGEISVRTSHFESEHHDLLEIVNLGLRLLKKLCRDYGSCEKIGSTRGLLPKIIYFTYADERLLKGEADIPTRISILKRSLQVVKMLASTTGSTGKQLRKEILEVVFTISNIRGMLQHGEKYPMLQRLGIEILTSLAVEEDGRELIGCTGNVIKELFNIYLKQGVPEGPKHLNRVKVAAGETLSMLTLESTSNCHRILKLKLIENLVLKEITTEEMKLQEVMVGLAAQVCRFMTTQESSALFERVGIQEAELARMLVQILKTHQYPLVGCLRMRRFVLELAICLMRHEDKNVQHFKDLGMEKELEHVLETTSQLESFYTFSGSVGLNRHSTPIHSLFGESHPRLQFLGIEILTSLALEEDAGELIGCTGGLIKELLNTRLKQGTPEDLNRIKVVAAEALASNVEMKVPVIVIDS</sequence>
<dbReference type="Gene3D" id="1.25.10.10">
    <property type="entry name" value="Leucine-rich Repeat Variant"/>
    <property type="match status" value="1"/>
</dbReference>
<dbReference type="PANTHER" id="PTHR33115:SF50">
    <property type="entry name" value="ARM REPEAT SUPERFAMILY PROTEIN"/>
    <property type="match status" value="1"/>
</dbReference>
<comment type="caution">
    <text evidence="1">The sequence shown here is derived from an EMBL/GenBank/DDBJ whole genome shotgun (WGS) entry which is preliminary data.</text>
</comment>
<accession>A0AA88UDG4</accession>
<organism evidence="1 2">
    <name type="scientific">Escallonia rubra</name>
    <dbReference type="NCBI Taxonomy" id="112253"/>
    <lineage>
        <taxon>Eukaryota</taxon>
        <taxon>Viridiplantae</taxon>
        <taxon>Streptophyta</taxon>
        <taxon>Embryophyta</taxon>
        <taxon>Tracheophyta</taxon>
        <taxon>Spermatophyta</taxon>
        <taxon>Magnoliopsida</taxon>
        <taxon>eudicotyledons</taxon>
        <taxon>Gunneridae</taxon>
        <taxon>Pentapetalae</taxon>
        <taxon>asterids</taxon>
        <taxon>campanulids</taxon>
        <taxon>Escalloniales</taxon>
        <taxon>Escalloniaceae</taxon>
        <taxon>Escallonia</taxon>
    </lineage>
</organism>
<evidence type="ECO:0000313" key="2">
    <source>
        <dbReference type="Proteomes" id="UP001187471"/>
    </source>
</evidence>
<reference evidence="1" key="1">
    <citation type="submission" date="2022-12" db="EMBL/GenBank/DDBJ databases">
        <title>Draft genome assemblies for two species of Escallonia (Escalloniales).</title>
        <authorList>
            <person name="Chanderbali A."/>
            <person name="Dervinis C."/>
            <person name="Anghel I."/>
            <person name="Soltis D."/>
            <person name="Soltis P."/>
            <person name="Zapata F."/>
        </authorList>
    </citation>
    <scope>NUCLEOTIDE SEQUENCE</scope>
    <source>
        <strain evidence="1">UCBG92.1500</strain>
        <tissue evidence="1">Leaf</tissue>
    </source>
</reference>
<evidence type="ECO:0000313" key="1">
    <source>
        <dbReference type="EMBL" id="KAK2980774.1"/>
    </source>
</evidence>
<proteinExistence type="predicted"/>
<dbReference type="InterPro" id="IPR011989">
    <property type="entry name" value="ARM-like"/>
</dbReference>
<dbReference type="InterPro" id="IPR016024">
    <property type="entry name" value="ARM-type_fold"/>
</dbReference>